<evidence type="ECO:0000256" key="6">
    <source>
        <dbReference type="ARBA" id="ARBA00022692"/>
    </source>
</evidence>
<feature type="transmembrane region" description="Helical" evidence="10">
    <location>
        <begin position="20"/>
        <end position="41"/>
    </location>
</feature>
<evidence type="ECO:0000256" key="8">
    <source>
        <dbReference type="ARBA" id="ARBA00022989"/>
    </source>
</evidence>
<keyword evidence="8 10" id="KW-1133">Transmembrane helix</keyword>
<dbReference type="PANTHER" id="PTHR33446:SF2">
    <property type="entry name" value="PROTEIN TONB"/>
    <property type="match status" value="1"/>
</dbReference>
<evidence type="ECO:0000313" key="12">
    <source>
        <dbReference type="EMBL" id="MEJ1249288.1"/>
    </source>
</evidence>
<evidence type="ECO:0000256" key="9">
    <source>
        <dbReference type="ARBA" id="ARBA00023136"/>
    </source>
</evidence>
<dbReference type="AlphaFoldDB" id="A0AAW9R563"/>
<keyword evidence="5 10" id="KW-0997">Cell inner membrane</keyword>
<accession>A0AAW9R563</accession>
<dbReference type="InterPro" id="IPR006260">
    <property type="entry name" value="TonB/TolA_C"/>
</dbReference>
<evidence type="ECO:0000256" key="3">
    <source>
        <dbReference type="ARBA" id="ARBA00022448"/>
    </source>
</evidence>
<reference evidence="12 13" key="1">
    <citation type="journal article" date="2016" name="Antonie Van Leeuwenhoek">
        <title>Denitratimonas tolerans gen. nov., sp. nov., a denitrifying bacterium isolated from a bioreactor for tannery wastewater treatment.</title>
        <authorList>
            <person name="Han S.I."/>
            <person name="Kim J.O."/>
            <person name="Lee Y.R."/>
            <person name="Ekpeghere K.I."/>
            <person name="Koh S.C."/>
            <person name="Whang K.S."/>
        </authorList>
    </citation>
    <scope>NUCLEOTIDE SEQUENCE [LARGE SCALE GENOMIC DNA]</scope>
    <source>
        <strain evidence="12 13">KACC 17565</strain>
    </source>
</reference>
<keyword evidence="6 10" id="KW-0812">Transmembrane</keyword>
<dbReference type="GO" id="GO:0055085">
    <property type="term" value="P:transmembrane transport"/>
    <property type="evidence" value="ECO:0007669"/>
    <property type="project" value="InterPro"/>
</dbReference>
<evidence type="ECO:0000256" key="2">
    <source>
        <dbReference type="ARBA" id="ARBA00006555"/>
    </source>
</evidence>
<dbReference type="InterPro" id="IPR037682">
    <property type="entry name" value="TonB_C"/>
</dbReference>
<proteinExistence type="inferred from homology"/>
<keyword evidence="10" id="KW-0735">Signal-anchor</keyword>
<evidence type="ECO:0000256" key="5">
    <source>
        <dbReference type="ARBA" id="ARBA00022519"/>
    </source>
</evidence>
<dbReference type="Gene3D" id="3.30.1150.10">
    <property type="match status" value="1"/>
</dbReference>
<dbReference type="GO" id="GO:0015891">
    <property type="term" value="P:siderophore transport"/>
    <property type="evidence" value="ECO:0007669"/>
    <property type="project" value="InterPro"/>
</dbReference>
<name>A0AAW9R563_9GAMM</name>
<evidence type="ECO:0000313" key="13">
    <source>
        <dbReference type="Proteomes" id="UP001364472"/>
    </source>
</evidence>
<feature type="domain" description="TonB C-terminal" evidence="11">
    <location>
        <begin position="127"/>
        <end position="213"/>
    </location>
</feature>
<dbReference type="InterPro" id="IPR051045">
    <property type="entry name" value="TonB-dependent_transducer"/>
</dbReference>
<dbReference type="NCBIfam" id="TIGR01352">
    <property type="entry name" value="tonB_Cterm"/>
    <property type="match status" value="1"/>
</dbReference>
<keyword evidence="4 10" id="KW-1003">Cell membrane</keyword>
<protein>
    <recommendedName>
        <fullName evidence="10">Protein TonB</fullName>
    </recommendedName>
</protein>
<keyword evidence="9 10" id="KW-0472">Membrane</keyword>
<dbReference type="SUPFAM" id="SSF74653">
    <property type="entry name" value="TolA/TonB C-terminal domain"/>
    <property type="match status" value="1"/>
</dbReference>
<comment type="subcellular location">
    <subcellularLocation>
        <location evidence="1 10">Cell inner membrane</location>
        <topology evidence="1 10">Single-pass membrane protein</topology>
        <orientation evidence="1 10">Periplasmic side</orientation>
    </subcellularLocation>
</comment>
<keyword evidence="7 10" id="KW-0653">Protein transport</keyword>
<comment type="function">
    <text evidence="10">Interacts with outer membrane receptor proteins that carry out high-affinity binding and energy dependent uptake into the periplasmic space of specific substrates. It could act to transduce energy from the cytoplasmic membrane to specific energy-requiring processes in the outer membrane, resulting in the release into the periplasm of ligands bound by these outer membrane proteins.</text>
</comment>
<evidence type="ECO:0000256" key="4">
    <source>
        <dbReference type="ARBA" id="ARBA00022475"/>
    </source>
</evidence>
<evidence type="ECO:0000256" key="7">
    <source>
        <dbReference type="ARBA" id="ARBA00022927"/>
    </source>
</evidence>
<dbReference type="GO" id="GO:0030288">
    <property type="term" value="C:outer membrane-bounded periplasmic space"/>
    <property type="evidence" value="ECO:0007669"/>
    <property type="project" value="InterPro"/>
</dbReference>
<evidence type="ECO:0000256" key="1">
    <source>
        <dbReference type="ARBA" id="ARBA00004383"/>
    </source>
</evidence>
<dbReference type="GO" id="GO:0031992">
    <property type="term" value="F:energy transducer activity"/>
    <property type="evidence" value="ECO:0007669"/>
    <property type="project" value="InterPro"/>
</dbReference>
<dbReference type="GO" id="GO:0098797">
    <property type="term" value="C:plasma membrane protein complex"/>
    <property type="evidence" value="ECO:0007669"/>
    <property type="project" value="TreeGrafter"/>
</dbReference>
<dbReference type="PROSITE" id="PS52015">
    <property type="entry name" value="TONB_CTD"/>
    <property type="match status" value="1"/>
</dbReference>
<comment type="caution">
    <text evidence="12">The sequence shown here is derived from an EMBL/GenBank/DDBJ whole genome shotgun (WGS) entry which is preliminary data.</text>
</comment>
<dbReference type="RefSeq" id="WP_337335006.1">
    <property type="nucleotide sequence ID" value="NZ_JBBDHC010000007.1"/>
</dbReference>
<organism evidence="12 13">
    <name type="scientific">Denitratimonas tolerans</name>
    <dbReference type="NCBI Taxonomy" id="1338420"/>
    <lineage>
        <taxon>Bacteria</taxon>
        <taxon>Pseudomonadati</taxon>
        <taxon>Pseudomonadota</taxon>
        <taxon>Gammaproteobacteria</taxon>
        <taxon>Lysobacterales</taxon>
        <taxon>Lysobacteraceae</taxon>
        <taxon>Denitratimonas</taxon>
    </lineage>
</organism>
<dbReference type="PRINTS" id="PR01374">
    <property type="entry name" value="TONBPROTEIN"/>
</dbReference>
<sequence length="213" mass="22319">MHDVTVESTAFSPLRVGAGSLVAAAHLAALLALSLATPGGFELPLKKTMADAIDVVIVPQVRPPLPPPPMPSAPERPQAAPVPTPPAAVAIPSEDPVFVEQVIEASPVQTAFASDPVEASGPAAGAAGFAALTVLRGPQPPYPARAKRMGWQGEVVLRISIDADGWPREATVLRSSGHRELDVVAQRHVLRTWRFSPPGVRASGELPIRFTLL</sequence>
<keyword evidence="3 10" id="KW-0813">Transport</keyword>
<comment type="similarity">
    <text evidence="2 10">Belongs to the TonB family.</text>
</comment>
<dbReference type="PANTHER" id="PTHR33446">
    <property type="entry name" value="PROTEIN TONB-RELATED"/>
    <property type="match status" value="1"/>
</dbReference>
<evidence type="ECO:0000256" key="10">
    <source>
        <dbReference type="RuleBase" id="RU362123"/>
    </source>
</evidence>
<dbReference type="GO" id="GO:0015031">
    <property type="term" value="P:protein transport"/>
    <property type="evidence" value="ECO:0007669"/>
    <property type="project" value="UniProtKB-UniRule"/>
</dbReference>
<dbReference type="InterPro" id="IPR003538">
    <property type="entry name" value="TonB"/>
</dbReference>
<dbReference type="Proteomes" id="UP001364472">
    <property type="component" value="Unassembled WGS sequence"/>
</dbReference>
<evidence type="ECO:0000259" key="11">
    <source>
        <dbReference type="PROSITE" id="PS52015"/>
    </source>
</evidence>
<gene>
    <name evidence="12" type="ORF">WB794_06330</name>
</gene>
<dbReference type="Pfam" id="PF03544">
    <property type="entry name" value="TonB_C"/>
    <property type="match status" value="1"/>
</dbReference>
<dbReference type="EMBL" id="JBBDHC010000007">
    <property type="protein sequence ID" value="MEJ1249288.1"/>
    <property type="molecule type" value="Genomic_DNA"/>
</dbReference>
<keyword evidence="13" id="KW-1185">Reference proteome</keyword>